<dbReference type="EMBL" id="QGKW02001660">
    <property type="protein sequence ID" value="KAF2580689.1"/>
    <property type="molecule type" value="Genomic_DNA"/>
</dbReference>
<evidence type="ECO:0000256" key="1">
    <source>
        <dbReference type="SAM" id="MobiDB-lite"/>
    </source>
</evidence>
<proteinExistence type="predicted"/>
<sequence length="127" mass="13960">MSVTGGDGGAYRRRRRVPHARRGKTSGGACGLIRVPIAARSAATASSRREEHDDGLGCTRFATYHEGALDVQYQISVGIWRGNRGKEEEKRNHGGEHGHFCCCCLGRLAPTKEEKKLRSVLQTIKKL</sequence>
<dbReference type="Proteomes" id="UP000712281">
    <property type="component" value="Unassembled WGS sequence"/>
</dbReference>
<organism evidence="2 3">
    <name type="scientific">Brassica cretica</name>
    <name type="common">Mustard</name>
    <dbReference type="NCBI Taxonomy" id="69181"/>
    <lineage>
        <taxon>Eukaryota</taxon>
        <taxon>Viridiplantae</taxon>
        <taxon>Streptophyta</taxon>
        <taxon>Embryophyta</taxon>
        <taxon>Tracheophyta</taxon>
        <taxon>Spermatophyta</taxon>
        <taxon>Magnoliopsida</taxon>
        <taxon>eudicotyledons</taxon>
        <taxon>Gunneridae</taxon>
        <taxon>Pentapetalae</taxon>
        <taxon>rosids</taxon>
        <taxon>malvids</taxon>
        <taxon>Brassicales</taxon>
        <taxon>Brassicaceae</taxon>
        <taxon>Brassiceae</taxon>
        <taxon>Brassica</taxon>
    </lineage>
</organism>
<gene>
    <name evidence="2" type="ORF">F2Q68_00001456</name>
</gene>
<reference evidence="2" key="1">
    <citation type="submission" date="2019-12" db="EMBL/GenBank/DDBJ databases">
        <title>Genome sequencing and annotation of Brassica cretica.</title>
        <authorList>
            <person name="Studholme D.J."/>
            <person name="Sarris P.F."/>
        </authorList>
    </citation>
    <scope>NUCLEOTIDE SEQUENCE</scope>
    <source>
        <strain evidence="2">PFS-001/15</strain>
        <tissue evidence="2">Leaf</tissue>
    </source>
</reference>
<feature type="region of interest" description="Disordered" evidence="1">
    <location>
        <begin position="1"/>
        <end position="28"/>
    </location>
</feature>
<protein>
    <submittedName>
        <fullName evidence="2">Uncharacterized protein</fullName>
    </submittedName>
</protein>
<comment type="caution">
    <text evidence="2">The sequence shown here is derived from an EMBL/GenBank/DDBJ whole genome shotgun (WGS) entry which is preliminary data.</text>
</comment>
<dbReference type="AlphaFoldDB" id="A0A8S9JGH5"/>
<evidence type="ECO:0000313" key="2">
    <source>
        <dbReference type="EMBL" id="KAF2580689.1"/>
    </source>
</evidence>
<evidence type="ECO:0000313" key="3">
    <source>
        <dbReference type="Proteomes" id="UP000712281"/>
    </source>
</evidence>
<name>A0A8S9JGH5_BRACR</name>
<accession>A0A8S9JGH5</accession>
<feature type="compositionally biased region" description="Basic residues" evidence="1">
    <location>
        <begin position="11"/>
        <end position="24"/>
    </location>
</feature>